<dbReference type="PANTHER" id="PTHR18945">
    <property type="entry name" value="NEUROTRANSMITTER GATED ION CHANNEL"/>
    <property type="match status" value="1"/>
</dbReference>
<keyword evidence="3 6" id="KW-1133">Transmembrane helix</keyword>
<dbReference type="EnsemblMetazoa" id="G15666.1">
    <property type="protein sequence ID" value="G15666.1:cds"/>
    <property type="gene ID" value="G15666"/>
</dbReference>
<evidence type="ECO:0000256" key="1">
    <source>
        <dbReference type="ARBA" id="ARBA00004141"/>
    </source>
</evidence>
<accession>A0A8W8ISI6</accession>
<dbReference type="OMA" id="WHEPRND"/>
<dbReference type="InterPro" id="IPR038050">
    <property type="entry name" value="Neuro_actylchol_rec"/>
</dbReference>
<dbReference type="Gene3D" id="1.20.58.390">
    <property type="entry name" value="Neurotransmitter-gated ion-channel transmembrane domain"/>
    <property type="match status" value="1"/>
</dbReference>
<dbReference type="GO" id="GO:0016020">
    <property type="term" value="C:membrane"/>
    <property type="evidence" value="ECO:0007669"/>
    <property type="project" value="UniProtKB-SubCell"/>
</dbReference>
<evidence type="ECO:0000256" key="5">
    <source>
        <dbReference type="SAM" id="MobiDB-lite"/>
    </source>
</evidence>
<proteinExistence type="predicted"/>
<sequence>MLEVETVDSKKTVDENVKLAKVFKALSSNIEKNNELLNRLLELTLESESNHQGLAPLRSILSKDLSALREDKVTVEIKLTFLKINDIDTVDQKFLSEIFIQAKWHDHLIKPDEKVFEPSMMWTPKLIILNIDGSIEEEHIDYSILHSNDDNPPRVQLMWRFKAFFKENLELQHFPVDVQDLTISISTERSIHEIEIIEDQSSLSSVNTQAFLDASEWNLYNHTESYRDKTTVEYARSTVHPILHIQCRVARKIGYFVWNIIFIVFLIIGLTFASYSIEVNSPDRLMCNVTLFLTAVAFKLVVKQSLPTISYLTYLDLYVLAALIFLALNATQNAAMKSLAYVYQMKEVKIYDRNAIASLAAIFIFFHVIFGIYIAFTATRRRWKMQEKDKLYQEKKDYIERSRMSPRGTGKRKRRYPPVAQPRGSLESFFENRF</sequence>
<dbReference type="AlphaFoldDB" id="A0A8W8ISI6"/>
<feature type="transmembrane region" description="Helical" evidence="6">
    <location>
        <begin position="283"/>
        <end position="302"/>
    </location>
</feature>
<dbReference type="Gene3D" id="2.70.170.10">
    <property type="entry name" value="Neurotransmitter-gated ion-channel ligand-binding domain"/>
    <property type="match status" value="1"/>
</dbReference>
<dbReference type="InterPro" id="IPR006202">
    <property type="entry name" value="Neur_chan_lig-bd"/>
</dbReference>
<dbReference type="Proteomes" id="UP000005408">
    <property type="component" value="Unassembled WGS sequence"/>
</dbReference>
<dbReference type="Pfam" id="PF02931">
    <property type="entry name" value="Neur_chan_LBD"/>
    <property type="match status" value="1"/>
</dbReference>
<feature type="transmembrane region" description="Helical" evidence="6">
    <location>
        <begin position="355"/>
        <end position="376"/>
    </location>
</feature>
<dbReference type="InterPro" id="IPR036734">
    <property type="entry name" value="Neur_chan_lig-bd_sf"/>
</dbReference>
<feature type="domain" description="Neurotransmitter-gated ion-channel ligand-binding" evidence="7">
    <location>
        <begin position="70"/>
        <end position="252"/>
    </location>
</feature>
<reference evidence="8" key="1">
    <citation type="submission" date="2022-08" db="UniProtKB">
        <authorList>
            <consortium name="EnsemblMetazoa"/>
        </authorList>
    </citation>
    <scope>IDENTIFICATION</scope>
    <source>
        <strain evidence="8">05x7-T-G4-1.051#20</strain>
    </source>
</reference>
<comment type="subcellular location">
    <subcellularLocation>
        <location evidence="1">Membrane</location>
        <topology evidence="1">Multi-pass membrane protein</topology>
    </subcellularLocation>
</comment>
<feature type="region of interest" description="Disordered" evidence="5">
    <location>
        <begin position="400"/>
        <end position="434"/>
    </location>
</feature>
<dbReference type="SUPFAM" id="SSF63712">
    <property type="entry name" value="Nicotinic receptor ligand binding domain-like"/>
    <property type="match status" value="1"/>
</dbReference>
<protein>
    <recommendedName>
        <fullName evidence="7">Neurotransmitter-gated ion-channel ligand-binding domain-containing protein</fullName>
    </recommendedName>
</protein>
<keyword evidence="2 6" id="KW-0812">Transmembrane</keyword>
<dbReference type="InterPro" id="IPR036719">
    <property type="entry name" value="Neuro-gated_channel_TM_sf"/>
</dbReference>
<evidence type="ECO:0000259" key="7">
    <source>
        <dbReference type="Pfam" id="PF02931"/>
    </source>
</evidence>
<dbReference type="GO" id="GO:0004888">
    <property type="term" value="F:transmembrane signaling receptor activity"/>
    <property type="evidence" value="ECO:0007669"/>
    <property type="project" value="InterPro"/>
</dbReference>
<evidence type="ECO:0000256" key="3">
    <source>
        <dbReference type="ARBA" id="ARBA00022989"/>
    </source>
</evidence>
<dbReference type="GO" id="GO:0005230">
    <property type="term" value="F:extracellular ligand-gated monoatomic ion channel activity"/>
    <property type="evidence" value="ECO:0007669"/>
    <property type="project" value="InterPro"/>
</dbReference>
<dbReference type="InterPro" id="IPR006201">
    <property type="entry name" value="Neur_channel"/>
</dbReference>
<keyword evidence="9" id="KW-1185">Reference proteome</keyword>
<feature type="transmembrane region" description="Helical" evidence="6">
    <location>
        <begin position="314"/>
        <end position="335"/>
    </location>
</feature>
<evidence type="ECO:0000313" key="9">
    <source>
        <dbReference type="Proteomes" id="UP000005408"/>
    </source>
</evidence>
<feature type="transmembrane region" description="Helical" evidence="6">
    <location>
        <begin position="255"/>
        <end position="277"/>
    </location>
</feature>
<dbReference type="OrthoDB" id="5975154at2759"/>
<keyword evidence="4 6" id="KW-0472">Membrane</keyword>
<evidence type="ECO:0000256" key="6">
    <source>
        <dbReference type="SAM" id="Phobius"/>
    </source>
</evidence>
<evidence type="ECO:0000313" key="8">
    <source>
        <dbReference type="EnsemblMetazoa" id="G15666.1:cds"/>
    </source>
</evidence>
<evidence type="ECO:0000256" key="4">
    <source>
        <dbReference type="ARBA" id="ARBA00023136"/>
    </source>
</evidence>
<organism evidence="8 9">
    <name type="scientific">Magallana gigas</name>
    <name type="common">Pacific oyster</name>
    <name type="synonym">Crassostrea gigas</name>
    <dbReference type="NCBI Taxonomy" id="29159"/>
    <lineage>
        <taxon>Eukaryota</taxon>
        <taxon>Metazoa</taxon>
        <taxon>Spiralia</taxon>
        <taxon>Lophotrochozoa</taxon>
        <taxon>Mollusca</taxon>
        <taxon>Bivalvia</taxon>
        <taxon>Autobranchia</taxon>
        <taxon>Pteriomorphia</taxon>
        <taxon>Ostreida</taxon>
        <taxon>Ostreoidea</taxon>
        <taxon>Ostreidae</taxon>
        <taxon>Magallana</taxon>
    </lineage>
</organism>
<evidence type="ECO:0000256" key="2">
    <source>
        <dbReference type="ARBA" id="ARBA00022692"/>
    </source>
</evidence>
<dbReference type="SUPFAM" id="SSF90112">
    <property type="entry name" value="Neurotransmitter-gated ion-channel transmembrane pore"/>
    <property type="match status" value="1"/>
</dbReference>
<name>A0A8W8ISI6_MAGGI</name>